<dbReference type="EMBL" id="LR865363">
    <property type="protein sequence ID" value="CAD2084082.1"/>
    <property type="molecule type" value="Genomic_DNA"/>
</dbReference>
<evidence type="ECO:0000313" key="2">
    <source>
        <dbReference type="EMBL" id="CAD2084082.1"/>
    </source>
</evidence>
<dbReference type="VEuPathDB" id="PlasmoDB:PVLDE_1406950"/>
<organism evidence="3 4">
    <name type="scientific">Plasmodium vinckei lentum</name>
    <dbReference type="NCBI Taxonomy" id="138297"/>
    <lineage>
        <taxon>Eukaryota</taxon>
        <taxon>Sar</taxon>
        <taxon>Alveolata</taxon>
        <taxon>Apicomplexa</taxon>
        <taxon>Aconoidasida</taxon>
        <taxon>Haemosporida</taxon>
        <taxon>Plasmodiidae</taxon>
        <taxon>Plasmodium</taxon>
        <taxon>Plasmodium (Vinckeia)</taxon>
    </lineage>
</organism>
<proteinExistence type="predicted"/>
<feature type="signal peptide" evidence="1">
    <location>
        <begin position="1"/>
        <end position="19"/>
    </location>
</feature>
<dbReference type="Proteomes" id="UP000515308">
    <property type="component" value="Chromosome PVLDE_14"/>
</dbReference>
<protein>
    <submittedName>
        <fullName evidence="3">Fam-c protein</fullName>
    </submittedName>
</protein>
<dbReference type="VEuPathDB" id="PlasmoDB:PVLDE_0101830"/>
<sequence length="121" mass="14484">MNRRIFSLVCIALYALLDASIYCSQQKNNNLRYDGTKENLHGKETSNFSCNQMVKIFMDITKDYPIDIWEYEEYIENIFKNDPKQLKILNKLFHEISKDPTNYKSRAKLVKHYYKTKSNKK</sequence>
<dbReference type="EMBL" id="LR865376">
    <property type="protein sequence ID" value="CAD2106322.1"/>
    <property type="molecule type" value="Genomic_DNA"/>
</dbReference>
<reference evidence="3 4" key="1">
    <citation type="submission" date="2020-08" db="EMBL/GenBank/DDBJ databases">
        <authorList>
            <person name="Ramaprasad A."/>
        </authorList>
    </citation>
    <scope>NUCLEOTIDE SEQUENCE [LARGE SCALE GENOMIC DNA]</scope>
</reference>
<dbReference type="Proteomes" id="UP000515308">
    <property type="component" value="Chromosome PVLDE_01"/>
</dbReference>
<name>A0A6V7T264_PLAVN</name>
<gene>
    <name evidence="2" type="ORF">PVLDE_0101830</name>
    <name evidence="3" type="ORF">PVLDE_1406950</name>
</gene>
<accession>A0A6V7T264</accession>
<evidence type="ECO:0000313" key="4">
    <source>
        <dbReference type="Proteomes" id="UP000515308"/>
    </source>
</evidence>
<keyword evidence="1" id="KW-0732">Signal</keyword>
<dbReference type="AlphaFoldDB" id="A0A6V7T264"/>
<feature type="chain" id="PRO_5036193679" evidence="1">
    <location>
        <begin position="20"/>
        <end position="121"/>
    </location>
</feature>
<evidence type="ECO:0000313" key="3">
    <source>
        <dbReference type="EMBL" id="CAD2106322.1"/>
    </source>
</evidence>
<evidence type="ECO:0000256" key="1">
    <source>
        <dbReference type="SAM" id="SignalP"/>
    </source>
</evidence>